<dbReference type="Proteomes" id="UP000664032">
    <property type="component" value="Unassembled WGS sequence"/>
</dbReference>
<comment type="caution">
    <text evidence="1">The sequence shown here is derived from an EMBL/GenBank/DDBJ whole genome shotgun (WGS) entry which is preliminary data.</text>
</comment>
<proteinExistence type="predicted"/>
<accession>A0ACB8GG01</accession>
<protein>
    <submittedName>
        <fullName evidence="1">Uncharacterized protein</fullName>
    </submittedName>
</protein>
<organism evidence="1 2">
    <name type="scientific">Psilocybe cubensis</name>
    <name type="common">Psychedelic mushroom</name>
    <name type="synonym">Stropharia cubensis</name>
    <dbReference type="NCBI Taxonomy" id="181762"/>
    <lineage>
        <taxon>Eukaryota</taxon>
        <taxon>Fungi</taxon>
        <taxon>Dikarya</taxon>
        <taxon>Basidiomycota</taxon>
        <taxon>Agaricomycotina</taxon>
        <taxon>Agaricomycetes</taxon>
        <taxon>Agaricomycetidae</taxon>
        <taxon>Agaricales</taxon>
        <taxon>Agaricineae</taxon>
        <taxon>Strophariaceae</taxon>
        <taxon>Psilocybe</taxon>
    </lineage>
</organism>
<name>A0ACB8GG01_PSICU</name>
<evidence type="ECO:0000313" key="1">
    <source>
        <dbReference type="EMBL" id="KAH9474477.1"/>
    </source>
</evidence>
<keyword evidence="2" id="KW-1185">Reference proteome</keyword>
<dbReference type="EMBL" id="JAFIQS020000013">
    <property type="protein sequence ID" value="KAH9474477.1"/>
    <property type="molecule type" value="Genomic_DNA"/>
</dbReference>
<sequence length="133" mass="15704">MPLFHRKATVSYRPVNSGKRRRKNKDRLIKKLLNLRDVVQELADAQDSLKKYIKQRHGIINDTYNLSLPQFQTIFTRIAPYKLQLKRTKAMENLAERLRAKLVHAHKALWLYDQGVQSIDEYLQLPSGFKPVY</sequence>
<gene>
    <name evidence="1" type="ORF">JR316_0012936</name>
</gene>
<reference evidence="1" key="1">
    <citation type="submission" date="2021-10" db="EMBL/GenBank/DDBJ databases">
        <title>Psilocybe cubensis genome.</title>
        <authorList>
            <person name="Mckernan K.J."/>
            <person name="Crawford S."/>
            <person name="Trippe A."/>
            <person name="Kane L.T."/>
            <person name="Mclaughlin S."/>
        </authorList>
    </citation>
    <scope>NUCLEOTIDE SEQUENCE</scope>
    <source>
        <strain evidence="1">MGC-MH-2018</strain>
    </source>
</reference>
<evidence type="ECO:0000313" key="2">
    <source>
        <dbReference type="Proteomes" id="UP000664032"/>
    </source>
</evidence>